<keyword evidence="6" id="KW-0119">Carbohydrate metabolism</keyword>
<comment type="catalytic activity">
    <reaction evidence="8">
        <text>3-dehydro-D-erythronate + ATP = 3-dehydro-4-O-phospho-D-erythronate + ADP + H(+)</text>
        <dbReference type="Rhea" id="RHEA:52556"/>
        <dbReference type="ChEBI" id="CHEBI:15378"/>
        <dbReference type="ChEBI" id="CHEBI:30616"/>
        <dbReference type="ChEBI" id="CHEBI:57958"/>
        <dbReference type="ChEBI" id="CHEBI:136593"/>
        <dbReference type="ChEBI" id="CHEBI:456216"/>
        <dbReference type="EC" id="2.7.1.217"/>
    </reaction>
</comment>
<keyword evidence="5" id="KW-0067">ATP-binding</keyword>
<dbReference type="Pfam" id="PF07005">
    <property type="entry name" value="SBD_N"/>
    <property type="match status" value="1"/>
</dbReference>
<dbReference type="EC" id="2.7.1.217" evidence="10"/>
<evidence type="ECO:0000256" key="10">
    <source>
        <dbReference type="ARBA" id="ARBA00039095"/>
    </source>
</evidence>
<dbReference type="InterPro" id="IPR037051">
    <property type="entry name" value="4-carb_acid_sugar_kinase_N_sf"/>
</dbReference>
<evidence type="ECO:0000256" key="12">
    <source>
        <dbReference type="ARBA" id="ARBA00041377"/>
    </source>
</evidence>
<evidence type="ECO:0000256" key="8">
    <source>
        <dbReference type="ARBA" id="ARBA00036346"/>
    </source>
</evidence>
<evidence type="ECO:0000256" key="6">
    <source>
        <dbReference type="ARBA" id="ARBA00023277"/>
    </source>
</evidence>
<dbReference type="Gene3D" id="3.40.50.10840">
    <property type="entry name" value="Putative sugar-binding, N-terminal domain"/>
    <property type="match status" value="1"/>
</dbReference>
<evidence type="ECO:0000259" key="13">
    <source>
        <dbReference type="Pfam" id="PF07005"/>
    </source>
</evidence>
<dbReference type="InterPro" id="IPR031475">
    <property type="entry name" value="NBD_C"/>
</dbReference>
<dbReference type="Gene3D" id="3.40.980.20">
    <property type="entry name" value="Four-carbon acid sugar kinase, nucleotide binding domain"/>
    <property type="match status" value="1"/>
</dbReference>
<evidence type="ECO:0000256" key="5">
    <source>
        <dbReference type="ARBA" id="ARBA00022840"/>
    </source>
</evidence>
<sequence>MDVPQWGCIADDVTGATDLATNLVSRGLRTVVLLQPFSDSGVPLGPGRLPTEVDDIDAIVVALKSRTAPIDVAVAQSVASLDYLESVGAERIYVKYCSTFDSTPEGNIGPIIDAVLARTGEDRTIVVPSFPDAARTVYRGHLFVGDDPLDESPMRNHPLTPMLDSSVPRLLTPQTKGRVGLVTLPTVRAGRAELARRLEAERGDGPVSLVVDAIENEDLETIMAAAGALRVVTGGSGLALGMPQRATSDARRIRGVEGRRAVLSGSASQRTREQIAFARTRLPWWKLDVDRLSRGLEDAVEEIAHWAAARWADDPTAIPLIYSADSLDDVDHDTPDAADLVERTFGAVAQRLVALGAAQLIVAGGESSGRVMAELGVAQLRIGPAIAPGVTWSEATTATGTLLNVALKSGNFGEVDMFTEAWRELERGTSA</sequence>
<accession>A0ABW4F7V9</accession>
<dbReference type="EMBL" id="JBHUCO010000069">
    <property type="protein sequence ID" value="MFD1523686.1"/>
    <property type="molecule type" value="Genomic_DNA"/>
</dbReference>
<keyword evidence="4 15" id="KW-0418">Kinase</keyword>
<name>A0ABW4F7V9_9PSEU</name>
<evidence type="ECO:0000256" key="7">
    <source>
        <dbReference type="ARBA" id="ARBA00035898"/>
    </source>
</evidence>
<dbReference type="Proteomes" id="UP001597114">
    <property type="component" value="Unassembled WGS sequence"/>
</dbReference>
<keyword evidence="3" id="KW-0547">Nucleotide-binding</keyword>
<keyword evidence="16" id="KW-1185">Reference proteome</keyword>
<reference evidence="16" key="1">
    <citation type="journal article" date="2019" name="Int. J. Syst. Evol. Microbiol.">
        <title>The Global Catalogue of Microorganisms (GCM) 10K type strain sequencing project: providing services to taxonomists for standard genome sequencing and annotation.</title>
        <authorList>
            <consortium name="The Broad Institute Genomics Platform"/>
            <consortium name="The Broad Institute Genome Sequencing Center for Infectious Disease"/>
            <person name="Wu L."/>
            <person name="Ma J."/>
        </authorList>
    </citation>
    <scope>NUCLEOTIDE SEQUENCE [LARGE SCALE GENOMIC DNA]</scope>
    <source>
        <strain evidence="16">CCM 7043</strain>
    </source>
</reference>
<evidence type="ECO:0000256" key="1">
    <source>
        <dbReference type="ARBA" id="ARBA00005715"/>
    </source>
</evidence>
<feature type="domain" description="Four-carbon acid sugar kinase N-terminal" evidence="13">
    <location>
        <begin position="7"/>
        <end position="240"/>
    </location>
</feature>
<dbReference type="InterPro" id="IPR010737">
    <property type="entry name" value="4-carb_acid_sugar_kinase_N"/>
</dbReference>
<protein>
    <recommendedName>
        <fullName evidence="11">3-oxo-tetronate kinase</fullName>
        <ecNumber evidence="10">2.7.1.217</ecNumber>
    </recommendedName>
    <alternativeName>
        <fullName evidence="12">3-dehydrotetronate 4-kinase</fullName>
    </alternativeName>
</protein>
<gene>
    <name evidence="15" type="primary">otnK</name>
    <name evidence="15" type="ORF">ACFSJD_39815</name>
</gene>
<dbReference type="Pfam" id="PF17042">
    <property type="entry name" value="NBD_C"/>
    <property type="match status" value="1"/>
</dbReference>
<dbReference type="InterPro" id="IPR042213">
    <property type="entry name" value="NBD_C_sf"/>
</dbReference>
<comment type="caution">
    <text evidence="15">The sequence shown here is derived from an EMBL/GenBank/DDBJ whole genome shotgun (WGS) entry which is preliminary data.</text>
</comment>
<comment type="function">
    <text evidence="9">Catalyzes the ATP-dependent phosphorylation of 3-oxo-tetronate to 3-oxo-tetronate 4-phosphate.</text>
</comment>
<dbReference type="GO" id="GO:0016301">
    <property type="term" value="F:kinase activity"/>
    <property type="evidence" value="ECO:0007669"/>
    <property type="project" value="UniProtKB-KW"/>
</dbReference>
<evidence type="ECO:0000256" key="4">
    <source>
        <dbReference type="ARBA" id="ARBA00022777"/>
    </source>
</evidence>
<evidence type="ECO:0000313" key="16">
    <source>
        <dbReference type="Proteomes" id="UP001597114"/>
    </source>
</evidence>
<dbReference type="InterPro" id="IPR050007">
    <property type="entry name" value="OtnK"/>
</dbReference>
<comment type="similarity">
    <text evidence="1">Belongs to the four-carbon acid sugar kinase family.</text>
</comment>
<dbReference type="NCBIfam" id="NF043035">
    <property type="entry name" value="OxoTetrKin"/>
    <property type="match status" value="1"/>
</dbReference>
<evidence type="ECO:0000313" key="15">
    <source>
        <dbReference type="EMBL" id="MFD1523686.1"/>
    </source>
</evidence>
<proteinExistence type="inferred from homology"/>
<evidence type="ECO:0000256" key="11">
    <source>
        <dbReference type="ARBA" id="ARBA00039461"/>
    </source>
</evidence>
<comment type="catalytic activity">
    <reaction evidence="7">
        <text>3-dehydro-L-erythronate + ATP = 3-dehydro-4-O-phospho-L-erythronate + ADP + H(+)</text>
        <dbReference type="Rhea" id="RHEA:52552"/>
        <dbReference type="ChEBI" id="CHEBI:15378"/>
        <dbReference type="ChEBI" id="CHEBI:30616"/>
        <dbReference type="ChEBI" id="CHEBI:136592"/>
        <dbReference type="ChEBI" id="CHEBI:136670"/>
        <dbReference type="ChEBI" id="CHEBI:456216"/>
        <dbReference type="EC" id="2.7.1.217"/>
    </reaction>
</comment>
<dbReference type="RefSeq" id="WP_344723296.1">
    <property type="nucleotide sequence ID" value="NZ_BAAAUS010000019.1"/>
</dbReference>
<evidence type="ECO:0000256" key="3">
    <source>
        <dbReference type="ARBA" id="ARBA00022741"/>
    </source>
</evidence>
<evidence type="ECO:0000256" key="9">
    <source>
        <dbReference type="ARBA" id="ARBA00037335"/>
    </source>
</evidence>
<evidence type="ECO:0000259" key="14">
    <source>
        <dbReference type="Pfam" id="PF17042"/>
    </source>
</evidence>
<keyword evidence="2 15" id="KW-0808">Transferase</keyword>
<evidence type="ECO:0000256" key="2">
    <source>
        <dbReference type="ARBA" id="ARBA00022679"/>
    </source>
</evidence>
<organism evidence="15 16">
    <name type="scientific">Pseudonocardia yunnanensis</name>
    <dbReference type="NCBI Taxonomy" id="58107"/>
    <lineage>
        <taxon>Bacteria</taxon>
        <taxon>Bacillati</taxon>
        <taxon>Actinomycetota</taxon>
        <taxon>Actinomycetes</taxon>
        <taxon>Pseudonocardiales</taxon>
        <taxon>Pseudonocardiaceae</taxon>
        <taxon>Pseudonocardia</taxon>
    </lineage>
</organism>
<feature type="domain" description="Four-carbon acid sugar kinase nucleotide binding" evidence="14">
    <location>
        <begin position="261"/>
        <end position="418"/>
    </location>
</feature>
<dbReference type="SUPFAM" id="SSF142764">
    <property type="entry name" value="YgbK-like"/>
    <property type="match status" value="1"/>
</dbReference>